<name>A0ABP1QYY7_9HEXA</name>
<evidence type="ECO:0000313" key="2">
    <source>
        <dbReference type="EMBL" id="CAL8115177.1"/>
    </source>
</evidence>
<dbReference type="Proteomes" id="UP001642540">
    <property type="component" value="Unassembled WGS sequence"/>
</dbReference>
<evidence type="ECO:0000313" key="3">
    <source>
        <dbReference type="Proteomes" id="UP001642540"/>
    </source>
</evidence>
<proteinExistence type="predicted"/>
<gene>
    <name evidence="2" type="ORF">ODALV1_LOCUS16749</name>
</gene>
<sequence>MSNPLNSQRSGGSPRSSGHHHSPHRGNERPMKWINPCRIPTSIPTQPSEIHMPIQSDEEIFQNIVTQARKAEVQARRFFEDFRDECFGKSGHDFQQLHYDWLKDVAEKVDKTLGEPVAQERLDSLEVEDILKSMYRGLQKLAVGLEQVVLDQAIHGGSFYQHFHEAEFQLKYVLCEFQIAMMEKNIQYEDVTREIMDKHFVKLDDKTWRNLRDFSIFRDYLNTLEFIRESFQHFWKRSKDTS</sequence>
<accession>A0ABP1QYY7</accession>
<comment type="caution">
    <text evidence="2">The sequence shown here is derived from an EMBL/GenBank/DDBJ whole genome shotgun (WGS) entry which is preliminary data.</text>
</comment>
<reference evidence="2 3" key="1">
    <citation type="submission" date="2024-08" db="EMBL/GenBank/DDBJ databases">
        <authorList>
            <person name="Cucini C."/>
            <person name="Frati F."/>
        </authorList>
    </citation>
    <scope>NUCLEOTIDE SEQUENCE [LARGE SCALE GENOMIC DNA]</scope>
</reference>
<evidence type="ECO:0000256" key="1">
    <source>
        <dbReference type="SAM" id="MobiDB-lite"/>
    </source>
</evidence>
<keyword evidence="3" id="KW-1185">Reference proteome</keyword>
<dbReference type="EMBL" id="CAXLJM020000051">
    <property type="protein sequence ID" value="CAL8115177.1"/>
    <property type="molecule type" value="Genomic_DNA"/>
</dbReference>
<feature type="region of interest" description="Disordered" evidence="1">
    <location>
        <begin position="1"/>
        <end position="34"/>
    </location>
</feature>
<protein>
    <submittedName>
        <fullName evidence="2">Uncharacterized protein</fullName>
    </submittedName>
</protein>
<organism evidence="2 3">
    <name type="scientific">Orchesella dallaii</name>
    <dbReference type="NCBI Taxonomy" id="48710"/>
    <lineage>
        <taxon>Eukaryota</taxon>
        <taxon>Metazoa</taxon>
        <taxon>Ecdysozoa</taxon>
        <taxon>Arthropoda</taxon>
        <taxon>Hexapoda</taxon>
        <taxon>Collembola</taxon>
        <taxon>Entomobryomorpha</taxon>
        <taxon>Entomobryoidea</taxon>
        <taxon>Orchesellidae</taxon>
        <taxon>Orchesellinae</taxon>
        <taxon>Orchesella</taxon>
    </lineage>
</organism>